<feature type="domain" description="Recombinase" evidence="7">
    <location>
        <begin position="181"/>
        <end position="306"/>
    </location>
</feature>
<dbReference type="EMBL" id="JARKHX010000004">
    <property type="protein sequence ID" value="MDF4194924.1"/>
    <property type="molecule type" value="Genomic_DNA"/>
</dbReference>
<keyword evidence="1" id="KW-0229">DNA integration</keyword>
<dbReference type="PANTHER" id="PTHR30461">
    <property type="entry name" value="DNA-INVERTASE FROM LAMBDOID PROPHAGE"/>
    <property type="match status" value="1"/>
</dbReference>
<dbReference type="PROSITE" id="PS51736">
    <property type="entry name" value="RECOMBINASES_3"/>
    <property type="match status" value="1"/>
</dbReference>
<dbReference type="InterPro" id="IPR036162">
    <property type="entry name" value="Resolvase-like_N_sf"/>
</dbReference>
<dbReference type="Pfam" id="PF00239">
    <property type="entry name" value="Resolvase"/>
    <property type="match status" value="1"/>
</dbReference>
<dbReference type="PROSITE" id="PS51737">
    <property type="entry name" value="RECOMBINASE_DNA_BIND"/>
    <property type="match status" value="1"/>
</dbReference>
<dbReference type="GO" id="GO:0015074">
    <property type="term" value="P:DNA integration"/>
    <property type="evidence" value="ECO:0007669"/>
    <property type="project" value="UniProtKB-KW"/>
</dbReference>
<dbReference type="Pfam" id="PF07508">
    <property type="entry name" value="Recombinase"/>
    <property type="match status" value="1"/>
</dbReference>
<dbReference type="Gene3D" id="3.90.1750.20">
    <property type="entry name" value="Putative Large Serine Recombinase, Chain B, Domain 2"/>
    <property type="match status" value="1"/>
</dbReference>
<evidence type="ECO:0000256" key="1">
    <source>
        <dbReference type="ARBA" id="ARBA00022908"/>
    </source>
</evidence>
<dbReference type="InterPro" id="IPR006119">
    <property type="entry name" value="Resolv_N"/>
</dbReference>
<evidence type="ECO:0000256" key="5">
    <source>
        <dbReference type="PROSITE-ProRule" id="PRU10137"/>
    </source>
</evidence>
<dbReference type="Proteomes" id="UP001222377">
    <property type="component" value="Unassembled WGS sequence"/>
</dbReference>
<sequence length="567" mass="65602">MLILKGDQKLNTEQIMSLIGKVNALIYARVSTTDQAKKGFSIESQLDRCKERAMSKFGYKDSELIALVEPGGMGDDPNRPALNHALYLLQKGLGKKFLVLHPDRLTRDNTLQGVISRRIWGMGVDIEFIEFEVNPNDPESMLMYNIQGSIAQYNKAKIHANSKRGRLAKAKKGEFPSFKRLYGYKFNTVTDLPEYNEEEKEILLEMKDMLLNKKLSSNEIAKELSRRGVAAPNGKTWFQSTVSRMLQNEDYTGDFYYGKSKVVQVNGKKKQIATPKDEWILIKIPPMWDHETRDQIIKQLKANFKGRSRSTRDYLLKGKAVCGRCGGSCGSGITSKTKSGIYKYYSCCNKSTKAYQNGKELFKCKGKNWRVDIVDEVFWKWFKKLIKNPKKFLDQFLEEASNEKSIEDIKIKINRLQKQHEEIDSEIANYVILFGKGKIKESMFDELTRPLELNKEHVENELEILQSQLNANKKVEDRNEQTIKYMNSFAEMVDKDLSMSEKRNFLDFFIEKVTLYDDDHMEVVWKNKTLNEDRSQTVDFTEGETEEASDNQHKRLNRIQAYGRQTA</sequence>
<feature type="active site" description="O-(5'-phospho-DNA)-serine intermediate" evidence="4 5">
    <location>
        <position position="31"/>
    </location>
</feature>
<organism evidence="8 9">
    <name type="scientific">Bacillus amyloliquefaciens</name>
    <name type="common">Bacillus velezensis</name>
    <dbReference type="NCBI Taxonomy" id="1390"/>
    <lineage>
        <taxon>Bacteria</taxon>
        <taxon>Bacillati</taxon>
        <taxon>Bacillota</taxon>
        <taxon>Bacilli</taxon>
        <taxon>Bacillales</taxon>
        <taxon>Bacillaceae</taxon>
        <taxon>Bacillus</taxon>
        <taxon>Bacillus amyloliquefaciens group</taxon>
    </lineage>
</organism>
<dbReference type="InterPro" id="IPR038109">
    <property type="entry name" value="DNA_bind_recomb_sf"/>
</dbReference>
<accession>A0AAP4DJ09</accession>
<reference evidence="8" key="1">
    <citation type="submission" date="2023-02" db="EMBL/GenBank/DDBJ databases">
        <title>Draft Whole-Genome Sequences of Bacillus Strains of Potential Probiotic for Poultry.</title>
        <authorList>
            <person name="Ma L.M."/>
            <person name="Lopez-Guerra N."/>
            <person name="Zhang G."/>
        </authorList>
    </citation>
    <scope>NUCLEOTIDE SEQUENCE</scope>
    <source>
        <strain evidence="8">OSU1013-24</strain>
    </source>
</reference>
<dbReference type="AlphaFoldDB" id="A0AAP4DJ09"/>
<dbReference type="RefSeq" id="WP_276351228.1">
    <property type="nucleotide sequence ID" value="NZ_JARKHX010000004.1"/>
</dbReference>
<dbReference type="Gene3D" id="3.40.50.1390">
    <property type="entry name" value="Resolvase, N-terminal catalytic domain"/>
    <property type="match status" value="1"/>
</dbReference>
<dbReference type="SMART" id="SM00857">
    <property type="entry name" value="Resolvase"/>
    <property type="match status" value="1"/>
</dbReference>
<name>A0AAP4DJ09_BACAM</name>
<keyword evidence="3" id="KW-0233">DNA recombination</keyword>
<evidence type="ECO:0000313" key="9">
    <source>
        <dbReference type="Proteomes" id="UP001222377"/>
    </source>
</evidence>
<dbReference type="InterPro" id="IPR006118">
    <property type="entry name" value="Recombinase_CS"/>
</dbReference>
<comment type="caution">
    <text evidence="8">The sequence shown here is derived from an EMBL/GenBank/DDBJ whole genome shotgun (WGS) entry which is preliminary data.</text>
</comment>
<dbReference type="InterPro" id="IPR011109">
    <property type="entry name" value="DNA_bind_recombinase_dom"/>
</dbReference>
<evidence type="ECO:0000256" key="3">
    <source>
        <dbReference type="ARBA" id="ARBA00023172"/>
    </source>
</evidence>
<dbReference type="InterPro" id="IPR050639">
    <property type="entry name" value="SSR_resolvase"/>
</dbReference>
<proteinExistence type="predicted"/>
<evidence type="ECO:0000313" key="8">
    <source>
        <dbReference type="EMBL" id="MDF4194924.1"/>
    </source>
</evidence>
<dbReference type="SUPFAM" id="SSF53041">
    <property type="entry name" value="Resolvase-like"/>
    <property type="match status" value="1"/>
</dbReference>
<dbReference type="PROSITE" id="PS00397">
    <property type="entry name" value="RECOMBINASES_1"/>
    <property type="match status" value="1"/>
</dbReference>
<evidence type="ECO:0000259" key="6">
    <source>
        <dbReference type="PROSITE" id="PS51736"/>
    </source>
</evidence>
<evidence type="ECO:0000256" key="2">
    <source>
        <dbReference type="ARBA" id="ARBA00023125"/>
    </source>
</evidence>
<dbReference type="GO" id="GO:0000150">
    <property type="term" value="F:DNA strand exchange activity"/>
    <property type="evidence" value="ECO:0007669"/>
    <property type="project" value="InterPro"/>
</dbReference>
<gene>
    <name evidence="8" type="ORF">PV946_14305</name>
</gene>
<evidence type="ECO:0000256" key="4">
    <source>
        <dbReference type="PIRSR" id="PIRSR606118-50"/>
    </source>
</evidence>
<dbReference type="PANTHER" id="PTHR30461:SF23">
    <property type="entry name" value="DNA RECOMBINASE-RELATED"/>
    <property type="match status" value="1"/>
</dbReference>
<protein>
    <submittedName>
        <fullName evidence="8">Recombinase family protein</fullName>
    </submittedName>
</protein>
<keyword evidence="2" id="KW-0238">DNA-binding</keyword>
<dbReference type="GO" id="GO:0003677">
    <property type="term" value="F:DNA binding"/>
    <property type="evidence" value="ECO:0007669"/>
    <property type="project" value="UniProtKB-KW"/>
</dbReference>
<dbReference type="CDD" id="cd00338">
    <property type="entry name" value="Ser_Recombinase"/>
    <property type="match status" value="1"/>
</dbReference>
<feature type="domain" description="Resolvase/invertase-type recombinase catalytic" evidence="6">
    <location>
        <begin position="23"/>
        <end position="173"/>
    </location>
</feature>
<evidence type="ECO:0000259" key="7">
    <source>
        <dbReference type="PROSITE" id="PS51737"/>
    </source>
</evidence>